<name>A0A645HHZ9_9ZZZZ</name>
<accession>A0A645HHZ9</accession>
<evidence type="ECO:0000313" key="1">
    <source>
        <dbReference type="EMBL" id="MPN37819.1"/>
    </source>
</evidence>
<dbReference type="EMBL" id="VSSQ01092691">
    <property type="protein sequence ID" value="MPN37819.1"/>
    <property type="molecule type" value="Genomic_DNA"/>
</dbReference>
<protein>
    <submittedName>
        <fullName evidence="1">Uncharacterized protein</fullName>
    </submittedName>
</protein>
<organism evidence="1">
    <name type="scientific">bioreactor metagenome</name>
    <dbReference type="NCBI Taxonomy" id="1076179"/>
    <lineage>
        <taxon>unclassified sequences</taxon>
        <taxon>metagenomes</taxon>
        <taxon>ecological metagenomes</taxon>
    </lineage>
</organism>
<comment type="caution">
    <text evidence="1">The sequence shown here is derived from an EMBL/GenBank/DDBJ whole genome shotgun (WGS) entry which is preliminary data.</text>
</comment>
<reference evidence="1" key="1">
    <citation type="submission" date="2019-08" db="EMBL/GenBank/DDBJ databases">
        <authorList>
            <person name="Kucharzyk K."/>
            <person name="Murdoch R.W."/>
            <person name="Higgins S."/>
            <person name="Loffler F."/>
        </authorList>
    </citation>
    <scope>NUCLEOTIDE SEQUENCE</scope>
</reference>
<proteinExistence type="predicted"/>
<sequence length="85" mass="10111">MEKHRGERSPVTALFEHRRRKGKLIYDFAAARNCDEQQYVDADYCKKAFYTGVPVVFLRSFPVSHIISVVKHYLFLNLYKIFHLM</sequence>
<dbReference type="AlphaFoldDB" id="A0A645HHZ9"/>
<gene>
    <name evidence="1" type="ORF">SDC9_185340</name>
</gene>